<evidence type="ECO:0000313" key="3">
    <source>
        <dbReference type="EMBL" id="QDO97466.1"/>
    </source>
</evidence>
<evidence type="ECO:0000313" key="4">
    <source>
        <dbReference type="Proteomes" id="UP000317496"/>
    </source>
</evidence>
<protein>
    <recommendedName>
        <fullName evidence="2">PRC-barrel domain-containing protein</fullName>
    </recommendedName>
</protein>
<accession>A0A516H135</accession>
<dbReference type="InterPro" id="IPR011033">
    <property type="entry name" value="PRC_barrel-like_sf"/>
</dbReference>
<dbReference type="KEGG" id="fer:FNB15_09395"/>
<dbReference type="OrthoDB" id="7818259at2"/>
<feature type="region of interest" description="Disordered" evidence="1">
    <location>
        <begin position="50"/>
        <end position="107"/>
    </location>
</feature>
<dbReference type="EMBL" id="CP041636">
    <property type="protein sequence ID" value="QDO97466.1"/>
    <property type="molecule type" value="Genomic_DNA"/>
</dbReference>
<dbReference type="Proteomes" id="UP000317496">
    <property type="component" value="Chromosome"/>
</dbReference>
<feature type="domain" description="PRC-barrel" evidence="2">
    <location>
        <begin position="115"/>
        <end position="190"/>
    </location>
</feature>
<gene>
    <name evidence="3" type="ORF">FNB15_09395</name>
</gene>
<dbReference type="PANTHER" id="PTHR36505:SF1">
    <property type="entry name" value="BLR1072 PROTEIN"/>
    <property type="match status" value="1"/>
</dbReference>
<evidence type="ECO:0000256" key="1">
    <source>
        <dbReference type="SAM" id="MobiDB-lite"/>
    </source>
</evidence>
<evidence type="ECO:0000259" key="2">
    <source>
        <dbReference type="Pfam" id="PF05239"/>
    </source>
</evidence>
<feature type="compositionally biased region" description="Low complexity" evidence="1">
    <location>
        <begin position="56"/>
        <end position="80"/>
    </location>
</feature>
<sequence>MYPVSRGRNRPPPPGLVWQDNHAQEIHMKARLIATAAVISLGLGGAAFAQTDPSRSPTSTPPGAGTPPAASDQTTPSTGSPGMGSGTTNMPGSSTMTTAPAGTGGGMGGGAMAGVDARELLGADLKNAQNEKIGEVQAVQLDSAGKVRSLIVGVGGVLGLGARAVAVEPSALSVADGGDTVRTTLTKDQLKAMPEYEYSDKSYRGEVFSDSGVVKK</sequence>
<name>A0A516H135_9PROT</name>
<dbReference type="Pfam" id="PF05239">
    <property type="entry name" value="PRC"/>
    <property type="match status" value="1"/>
</dbReference>
<organism evidence="3 4">
    <name type="scientific">Ferrovibrio terrae</name>
    <dbReference type="NCBI Taxonomy" id="2594003"/>
    <lineage>
        <taxon>Bacteria</taxon>
        <taxon>Pseudomonadati</taxon>
        <taxon>Pseudomonadota</taxon>
        <taxon>Alphaproteobacteria</taxon>
        <taxon>Rhodospirillales</taxon>
        <taxon>Rhodospirillaceae</taxon>
        <taxon>Ferrovibrio</taxon>
    </lineage>
</organism>
<proteinExistence type="predicted"/>
<dbReference type="Gene3D" id="2.30.30.240">
    <property type="entry name" value="PRC-barrel domain"/>
    <property type="match status" value="1"/>
</dbReference>
<dbReference type="PANTHER" id="PTHR36505">
    <property type="entry name" value="BLR1072 PROTEIN"/>
    <property type="match status" value="1"/>
</dbReference>
<keyword evidence="4" id="KW-1185">Reference proteome</keyword>
<reference evidence="3 4" key="1">
    <citation type="submission" date="2019-07" db="EMBL/GenBank/DDBJ databases">
        <title>Genome sequencing for Ferrovibrio sp. K5.</title>
        <authorList>
            <person name="Park S.-J."/>
        </authorList>
    </citation>
    <scope>NUCLEOTIDE SEQUENCE [LARGE SCALE GENOMIC DNA]</scope>
    <source>
        <strain evidence="3 4">K5</strain>
    </source>
</reference>
<dbReference type="SUPFAM" id="SSF50346">
    <property type="entry name" value="PRC-barrel domain"/>
    <property type="match status" value="1"/>
</dbReference>
<dbReference type="AlphaFoldDB" id="A0A516H135"/>
<dbReference type="InterPro" id="IPR027275">
    <property type="entry name" value="PRC-brl_dom"/>
</dbReference>